<dbReference type="Gene3D" id="3.30.300.30">
    <property type="match status" value="1"/>
</dbReference>
<dbReference type="RefSeq" id="WP_075864626.1">
    <property type="nucleotide sequence ID" value="NZ_BDJL01000007.1"/>
</dbReference>
<dbReference type="InterPro" id="IPR000873">
    <property type="entry name" value="AMP-dep_synth/lig_dom"/>
</dbReference>
<evidence type="ECO:0000313" key="10">
    <source>
        <dbReference type="EMBL" id="GAV24422.1"/>
    </source>
</evidence>
<dbReference type="PANTHER" id="PTHR43605:SF10">
    <property type="entry name" value="ACYL-COA SYNTHETASE MEDIUM CHAIN FAMILY MEMBER 3"/>
    <property type="match status" value="1"/>
</dbReference>
<evidence type="ECO:0000259" key="8">
    <source>
        <dbReference type="Pfam" id="PF00501"/>
    </source>
</evidence>
<comment type="similarity">
    <text evidence="1">Belongs to the ATP-dependent AMP-binding enzyme family.</text>
</comment>
<dbReference type="FunFam" id="3.30.300.30:FF:000005">
    <property type="entry name" value="Acyl-coenzyme A synthetase ACSM5, mitochondrial"/>
    <property type="match status" value="1"/>
</dbReference>
<dbReference type="GO" id="GO:0016405">
    <property type="term" value="F:CoA-ligase activity"/>
    <property type="evidence" value="ECO:0007669"/>
    <property type="project" value="UniProtKB-ARBA"/>
</dbReference>
<comment type="caution">
    <text evidence="10">The sequence shown here is derived from an EMBL/GenBank/DDBJ whole genome shotgun (WGS) entry which is preliminary data.</text>
</comment>
<keyword evidence="5" id="KW-0067">ATP-binding</keyword>
<dbReference type="Pfam" id="PF13193">
    <property type="entry name" value="AMP-binding_C"/>
    <property type="match status" value="1"/>
</dbReference>
<dbReference type="GO" id="GO:0004321">
    <property type="term" value="F:fatty-acyl-CoA synthase activity"/>
    <property type="evidence" value="ECO:0007669"/>
    <property type="project" value="TreeGrafter"/>
</dbReference>
<dbReference type="PROSITE" id="PS00455">
    <property type="entry name" value="AMP_BINDING"/>
    <property type="match status" value="1"/>
</dbReference>
<evidence type="ECO:0000256" key="5">
    <source>
        <dbReference type="ARBA" id="ARBA00022840"/>
    </source>
</evidence>
<evidence type="ECO:0000313" key="11">
    <source>
        <dbReference type="Proteomes" id="UP000187338"/>
    </source>
</evidence>
<dbReference type="InterPro" id="IPR042099">
    <property type="entry name" value="ANL_N_sf"/>
</dbReference>
<keyword evidence="6" id="KW-0460">Magnesium</keyword>
<dbReference type="Proteomes" id="UP000187338">
    <property type="component" value="Unassembled WGS sequence"/>
</dbReference>
<dbReference type="GO" id="GO:0006633">
    <property type="term" value="P:fatty acid biosynthetic process"/>
    <property type="evidence" value="ECO:0007669"/>
    <property type="project" value="TreeGrafter"/>
</dbReference>
<keyword evidence="3" id="KW-0479">Metal-binding</keyword>
<feature type="domain" description="AMP-binding enzyme C-terminal" evidence="9">
    <location>
        <begin position="448"/>
        <end position="526"/>
    </location>
</feature>
<dbReference type="InterPro" id="IPR020845">
    <property type="entry name" value="AMP-binding_CS"/>
</dbReference>
<gene>
    <name evidence="10" type="ORF">ciss_03550</name>
</gene>
<keyword evidence="11" id="KW-1185">Reference proteome</keyword>
<keyword evidence="4" id="KW-0547">Nucleotide-binding</keyword>
<evidence type="ECO:0000256" key="7">
    <source>
        <dbReference type="ARBA" id="ARBA00023098"/>
    </source>
</evidence>
<evidence type="ECO:0000259" key="9">
    <source>
        <dbReference type="Pfam" id="PF13193"/>
    </source>
</evidence>
<keyword evidence="7" id="KW-0443">Lipid metabolism</keyword>
<accession>A0A1L8CZS0</accession>
<dbReference type="InterPro" id="IPR025110">
    <property type="entry name" value="AMP-bd_C"/>
</dbReference>
<proteinExistence type="inferred from homology"/>
<dbReference type="GO" id="GO:0005524">
    <property type="term" value="F:ATP binding"/>
    <property type="evidence" value="ECO:0007669"/>
    <property type="project" value="UniProtKB-KW"/>
</dbReference>
<evidence type="ECO:0000256" key="3">
    <source>
        <dbReference type="ARBA" id="ARBA00022723"/>
    </source>
</evidence>
<evidence type="ECO:0000256" key="2">
    <source>
        <dbReference type="ARBA" id="ARBA00022598"/>
    </source>
</evidence>
<dbReference type="GO" id="GO:0046872">
    <property type="term" value="F:metal ion binding"/>
    <property type="evidence" value="ECO:0007669"/>
    <property type="project" value="UniProtKB-KW"/>
</dbReference>
<feature type="domain" description="AMP-dependent synthetase/ligase" evidence="8">
    <location>
        <begin position="32"/>
        <end position="398"/>
    </location>
</feature>
<name>A0A1L8CZS0_9THEO</name>
<dbReference type="AlphaFoldDB" id="A0A1L8CZS0"/>
<dbReference type="STRING" id="661089.ciss_03550"/>
<evidence type="ECO:0000256" key="6">
    <source>
        <dbReference type="ARBA" id="ARBA00022842"/>
    </source>
</evidence>
<protein>
    <submittedName>
        <fullName evidence="10">Acyl-CoA synthetase</fullName>
    </submittedName>
</protein>
<dbReference type="InterPro" id="IPR051087">
    <property type="entry name" value="Mitochondrial_ACSM"/>
</dbReference>
<dbReference type="PANTHER" id="PTHR43605">
    <property type="entry name" value="ACYL-COENZYME A SYNTHETASE"/>
    <property type="match status" value="1"/>
</dbReference>
<organism evidence="10 11">
    <name type="scientific">Carboxydothermus islandicus</name>
    <dbReference type="NCBI Taxonomy" id="661089"/>
    <lineage>
        <taxon>Bacteria</taxon>
        <taxon>Bacillati</taxon>
        <taxon>Bacillota</taxon>
        <taxon>Clostridia</taxon>
        <taxon>Thermoanaerobacterales</taxon>
        <taxon>Thermoanaerobacteraceae</taxon>
        <taxon>Carboxydothermus</taxon>
    </lineage>
</organism>
<dbReference type="Gene3D" id="3.40.50.12780">
    <property type="entry name" value="N-terminal domain of ligase-like"/>
    <property type="match status" value="1"/>
</dbReference>
<reference evidence="11" key="1">
    <citation type="submission" date="2016-12" db="EMBL/GenBank/DDBJ databases">
        <title>Draft Genome Sequences od Carboxydothermus pertinax and islandicus, Hydrogenogenic Carboxydotrophic Bacteria.</title>
        <authorList>
            <person name="Fukuyama Y."/>
            <person name="Ohmae K."/>
            <person name="Yoneda Y."/>
            <person name="Yoshida T."/>
            <person name="Sako Y."/>
        </authorList>
    </citation>
    <scope>NUCLEOTIDE SEQUENCE [LARGE SCALE GENOMIC DNA]</scope>
    <source>
        <strain evidence="11">SET</strain>
    </source>
</reference>
<sequence>MPNMVDYEKTYREFRHQVPEYFNFARDTFDVWAQDPNKLAMLWVDDLGNERRFTFKQFSELSKQTANFFNSLGVKQGDRILVILPRLPEWWVIYLAAIRAGIVFIPGTTQLTSKDIKYRVETAETVMLITDEDNAPKVEEIKGELPVLKHLVIVGKRDGWLSFNEEIAKFSPEYETVNTRSDDPAIIFFTSGTTGYPKMAVHTHASYPIGHYTTGKYWLDLTPDDLHWNISDTGWAKAAWSSFFGPWICGAAIFVHHSVGKFDAKKTLELLAKYPITTFCGPPTAYRVFVLEDLKQYKFPHLRHCVAAGEPLNPEVIKVWKEATGLTIRDGYGQTETCILVANFPCFEVKPGSMGKPAPGYYVSIIDDEGNELPPGKEGNIAIKVKPERPVGLFKEYWKNPDKTAEVFRGDWYLTGDRAIKDEDGYFWFVGRADDVILAAGYRIGPFEVESALVEHPAVAEAAVVASPDEIRGEIVKAFVVLAPGYSPSEELVKELQEHVKKVTAPYKYPREIEFIDALPKTVSGKIRRVELREREWAKKLGKKK</sequence>
<evidence type="ECO:0000256" key="1">
    <source>
        <dbReference type="ARBA" id="ARBA00006432"/>
    </source>
</evidence>
<evidence type="ECO:0000256" key="4">
    <source>
        <dbReference type="ARBA" id="ARBA00022741"/>
    </source>
</evidence>
<dbReference type="GO" id="GO:0015645">
    <property type="term" value="F:fatty acid ligase activity"/>
    <property type="evidence" value="ECO:0007669"/>
    <property type="project" value="TreeGrafter"/>
</dbReference>
<dbReference type="OrthoDB" id="9778383at2"/>
<dbReference type="EMBL" id="BDJL01000007">
    <property type="protein sequence ID" value="GAV24422.1"/>
    <property type="molecule type" value="Genomic_DNA"/>
</dbReference>
<dbReference type="SUPFAM" id="SSF56801">
    <property type="entry name" value="Acetyl-CoA synthetase-like"/>
    <property type="match status" value="1"/>
</dbReference>
<keyword evidence="2" id="KW-0436">Ligase</keyword>
<dbReference type="FunFam" id="3.40.50.12780:FF:000007">
    <property type="entry name" value="Acyl-coenzyme A synthetase ACSM2A, mitochondrial"/>
    <property type="match status" value="1"/>
</dbReference>
<dbReference type="Pfam" id="PF00501">
    <property type="entry name" value="AMP-binding"/>
    <property type="match status" value="1"/>
</dbReference>
<dbReference type="GO" id="GO:0006637">
    <property type="term" value="P:acyl-CoA metabolic process"/>
    <property type="evidence" value="ECO:0007669"/>
    <property type="project" value="TreeGrafter"/>
</dbReference>
<dbReference type="InterPro" id="IPR045851">
    <property type="entry name" value="AMP-bd_C_sf"/>
</dbReference>